<dbReference type="InterPro" id="IPR008928">
    <property type="entry name" value="6-hairpin_glycosidase_sf"/>
</dbReference>
<dbReference type="GO" id="GO:0030245">
    <property type="term" value="P:cellulose catabolic process"/>
    <property type="evidence" value="ECO:0007669"/>
    <property type="project" value="UniProtKB-KW"/>
</dbReference>
<dbReference type="InterPro" id="IPR012341">
    <property type="entry name" value="6hp_glycosidase-like_sf"/>
</dbReference>
<dbReference type="InterPro" id="IPR012291">
    <property type="entry name" value="CBM2_carb-bd_dom_sf"/>
</dbReference>
<feature type="active site" description="Nucleophile" evidence="7">
    <location>
        <position position="609"/>
    </location>
</feature>
<name>A0A5C4WVF0_9ACTN</name>
<evidence type="ECO:0000313" key="8">
    <source>
        <dbReference type="EMBL" id="KAB8196662.1"/>
    </source>
</evidence>
<dbReference type="Gene3D" id="1.50.10.10">
    <property type="match status" value="1"/>
</dbReference>
<dbReference type="PROSITE" id="PS51173">
    <property type="entry name" value="CBM2"/>
    <property type="match status" value="1"/>
</dbReference>
<gene>
    <name evidence="8" type="ORF">FH608_008100</name>
</gene>
<dbReference type="InterPro" id="IPR013783">
    <property type="entry name" value="Ig-like_fold"/>
</dbReference>
<dbReference type="Pfam" id="PF02011">
    <property type="entry name" value="Glyco_hydro_48"/>
    <property type="match status" value="1"/>
</dbReference>
<evidence type="ECO:0000256" key="6">
    <source>
        <dbReference type="ARBA" id="ARBA00023326"/>
    </source>
</evidence>
<dbReference type="InterPro" id="IPR023309">
    <property type="entry name" value="Endo-1-4-beta-glucanase_dom2"/>
</dbReference>
<dbReference type="GO" id="GO:0030247">
    <property type="term" value="F:polysaccharide binding"/>
    <property type="evidence" value="ECO:0007669"/>
    <property type="project" value="UniProtKB-UniRule"/>
</dbReference>
<keyword evidence="3" id="KW-0136">Cellulose degradation</keyword>
<evidence type="ECO:0000256" key="1">
    <source>
        <dbReference type="ARBA" id="ARBA00022729"/>
    </source>
</evidence>
<evidence type="ECO:0000256" key="2">
    <source>
        <dbReference type="ARBA" id="ARBA00022801"/>
    </source>
</evidence>
<dbReference type="Gene3D" id="4.10.870.10">
    <property type="entry name" value="Endo-1,4-beta-glucanase f. Domain 3"/>
    <property type="match status" value="1"/>
</dbReference>
<evidence type="ECO:0000256" key="4">
    <source>
        <dbReference type="ARBA" id="ARBA00023277"/>
    </source>
</evidence>
<keyword evidence="6" id="KW-0624">Polysaccharide degradation</keyword>
<dbReference type="InterPro" id="IPR018366">
    <property type="entry name" value="CBM2_CS"/>
</dbReference>
<accession>A0A5P9Z3S4</accession>
<dbReference type="SUPFAM" id="SSF48208">
    <property type="entry name" value="Six-hairpin glycosidases"/>
    <property type="match status" value="1"/>
</dbReference>
<dbReference type="Pfam" id="PF00553">
    <property type="entry name" value="CBM_2"/>
    <property type="match status" value="1"/>
</dbReference>
<dbReference type="AlphaFoldDB" id="A0A5C4WVF0"/>
<proteinExistence type="predicted"/>
<keyword evidence="1" id="KW-0732">Signal</keyword>
<keyword evidence="9" id="KW-1185">Reference proteome</keyword>
<dbReference type="Proteomes" id="UP000312512">
    <property type="component" value="Unassembled WGS sequence"/>
</dbReference>
<keyword evidence="5" id="KW-0326">Glycosidase</keyword>
<evidence type="ECO:0000313" key="9">
    <source>
        <dbReference type="Proteomes" id="UP000312512"/>
    </source>
</evidence>
<protein>
    <submittedName>
        <fullName evidence="8">Cellulose 1,4-beta-cellobiosidase</fullName>
    </submittedName>
</protein>
<dbReference type="Gene3D" id="2.60.40.10">
    <property type="entry name" value="Immunoglobulins"/>
    <property type="match status" value="1"/>
</dbReference>
<dbReference type="SUPFAM" id="SSF49384">
    <property type="entry name" value="Carbohydrate-binding domain"/>
    <property type="match status" value="1"/>
</dbReference>
<dbReference type="PROSITE" id="PS00561">
    <property type="entry name" value="CBM2_A"/>
    <property type="match status" value="1"/>
</dbReference>
<reference evidence="8 9" key="1">
    <citation type="submission" date="2019-10" db="EMBL/GenBank/DDBJ databases">
        <title>Nonomuraea sp. nov., isolated from Phyllanthus amarus.</title>
        <authorList>
            <person name="Klykleung N."/>
            <person name="Tanasupawat S."/>
        </authorList>
    </citation>
    <scope>NUCLEOTIDE SEQUENCE [LARGE SCALE GENOMIC DNA]</scope>
    <source>
        <strain evidence="8 9">PA1-10</strain>
    </source>
</reference>
<dbReference type="EMBL" id="VDLX02000002">
    <property type="protein sequence ID" value="KAB8196662.1"/>
    <property type="molecule type" value="Genomic_DNA"/>
</dbReference>
<dbReference type="InterPro" id="IPR008965">
    <property type="entry name" value="CBM2/CBM3_carb-bd_dom_sf"/>
</dbReference>
<dbReference type="GO" id="GO:0008810">
    <property type="term" value="F:cellulase activity"/>
    <property type="evidence" value="ECO:0007669"/>
    <property type="project" value="InterPro"/>
</dbReference>
<dbReference type="InterPro" id="IPR000556">
    <property type="entry name" value="Glyco_hydro_48F"/>
</dbReference>
<organism evidence="8 9">
    <name type="scientific">Nonomuraea phyllanthi</name>
    <dbReference type="NCBI Taxonomy" id="2219224"/>
    <lineage>
        <taxon>Bacteria</taxon>
        <taxon>Bacillati</taxon>
        <taxon>Actinomycetota</taxon>
        <taxon>Actinomycetes</taxon>
        <taxon>Streptosporangiales</taxon>
        <taxon>Streptosporangiaceae</taxon>
        <taxon>Nonomuraea</taxon>
    </lineage>
</organism>
<evidence type="ECO:0000256" key="7">
    <source>
        <dbReference type="PIRSR" id="PIRSR600556-1"/>
    </source>
</evidence>
<keyword evidence="4" id="KW-0119">Carbohydrate metabolism</keyword>
<feature type="active site" description="Proton donor" evidence="7">
    <location>
        <position position="437"/>
    </location>
</feature>
<sequence>MRVLRGRHSVDIRGQAPTLRFGSAPTPFRSHGDPVTHRPPALLTRLSRRLSVAAALVLVASATAAVTAAPAQAAVACDVTYNANSWTSSPGQGGFTANISLKNTGDPITSWTLAFDFPTSGQKYTPSGWGANWSQSGTRVTATNMPWNGTLATGATTSIGFNGTWTGSNPNPTSFSVNGTSCGGANTPPSVSLTSPTAGQTFTAPATVAIAANASDSDGSVSKVDFYQGSTLLGSDTSAPYSYSWTGVAAGSYSITARATDNGGATTTSAPVGITVSQNTGPSLVVSPASVSVPEGGDANVTVKLSQAPSSNVTVTTARTSGDSDLSVSAGASRTFTPSNWNTAQNVTLSAAQDSDTTSGTAVFRVSATGYTAVNVTATEADDDVGGDNEYVQRFVELYNEIHDPANGYFSPEGVPYHSIETFMVEAPDHGHETTSEAYSYYLWLEAVYGQVTGDWSKFNDAWASMEKYIIPSSADQPTNSFYTPSKPATYAPESNDISDYPSQLDTGVSVGQDPLANELKSAYGTGDIYGMHWLLDVDNTYGFGHCGDGTTRPAYINTYQRGPEESVFETIPQPSCDTFAFGGPNGYLDLFTKDASYAKQWKYTNAPDADARAVQAAYWAQTWAKAQGKESQISASVGKAAKMGDYLRYAMYDKYFKKPGCTSTSCAAGTGKDASNYLLSWYYAWGGATDSSAGWAWRIGSSHNHSGYQNPLAAWALSNVTELKPKSSSAVTDWSTSLTRQLQFYGWLQSAEGAIAGGATNSWEGHYATPPSGLPKFHGLTYDWQPVYHDPPSNQWFGFQAWTMERVAELYYASGNADAKALLDKWVGWAMDNTTINADGSYQIPSTLRWTGQPVGDFSANSGMPPANPGLHVTIADYTNDVGVAGAYAKALMYYAAKANDTDARDMAKALLDGVWQHRDAEGVSVPETKTDYSRIDDPVYVPDGWTGEMPNGDPINSDSTFISIRSFYEDDPAWPEVSAYLNGTGPAPVFNYHRFWAQVDVAVALAEYGRLFP</sequence>
<keyword evidence="2" id="KW-0378">Hydrolase</keyword>
<evidence type="ECO:0000256" key="3">
    <source>
        <dbReference type="ARBA" id="ARBA00023001"/>
    </source>
</evidence>
<evidence type="ECO:0000256" key="5">
    <source>
        <dbReference type="ARBA" id="ARBA00023295"/>
    </source>
</evidence>
<dbReference type="Pfam" id="PF17957">
    <property type="entry name" value="Big_7"/>
    <property type="match status" value="1"/>
</dbReference>
<dbReference type="SMART" id="SM00637">
    <property type="entry name" value="CBD_II"/>
    <property type="match status" value="1"/>
</dbReference>
<accession>A0A5C4WVF0</accession>
<dbReference type="InterPro" id="IPR001919">
    <property type="entry name" value="CBD2"/>
</dbReference>
<dbReference type="OrthoDB" id="33861at2"/>
<dbReference type="PRINTS" id="PR00844">
    <property type="entry name" value="GLHYDRLASE48"/>
</dbReference>
<dbReference type="Gene3D" id="2.60.40.290">
    <property type="match status" value="1"/>
</dbReference>
<comment type="caution">
    <text evidence="8">The sequence shown here is derived from an EMBL/GenBank/DDBJ whole genome shotgun (WGS) entry which is preliminary data.</text>
</comment>
<dbReference type="Gene3D" id="2.170.160.10">
    <property type="entry name" value="Endo-1,4-beta-glucanase f. Domain 2"/>
    <property type="match status" value="1"/>
</dbReference>
<dbReference type="InterPro" id="IPR027390">
    <property type="entry name" value="Endoglucanase_F_dom3"/>
</dbReference>